<sequence>MRFLIEWHWLADEIPYRMALAGGWIDQPFMSKLNPQPPGSMVVVGLEPSFPFMDRAGMATSTRAAAARLWNGTLPDGDPMQLIRELYEAENQGVAQPSGSQDMAGLILPGVNRLDYDYDHRGGLFPVHVESCHDEEVMIWLEDVLHVLPVAPRPDGYNPLGEQHLSAEWVRRLGESGKVCFHAIVTKNLRELGESMNECMRCWEALLPHTVRHPAIKLDLLSLLASYQSRYAGAMYSGSGGGYLYVASEDKVPGSIQVKIRLAQKDRRLTSTLKR</sequence>
<reference evidence="2" key="1">
    <citation type="submission" date="2018-02" db="EMBL/GenBank/DDBJ databases">
        <authorList>
            <person name="Hausmann B."/>
        </authorList>
    </citation>
    <scope>NUCLEOTIDE SEQUENCE [LARGE SCALE GENOMIC DNA]</scope>
    <source>
        <strain evidence="2">Peat soil MAG SbA1</strain>
    </source>
</reference>
<evidence type="ECO:0000313" key="2">
    <source>
        <dbReference type="Proteomes" id="UP000238701"/>
    </source>
</evidence>
<dbReference type="EMBL" id="OMOD01000125">
    <property type="protein sequence ID" value="SPF40699.1"/>
    <property type="molecule type" value="Genomic_DNA"/>
</dbReference>
<keyword evidence="1" id="KW-0808">Transferase</keyword>
<dbReference type="AlphaFoldDB" id="A0A2U3KM18"/>
<name>A0A2U3KM18_9BACT</name>
<dbReference type="SUPFAM" id="SSF55060">
    <property type="entry name" value="GHMP Kinase, C-terminal domain"/>
    <property type="match status" value="1"/>
</dbReference>
<proteinExistence type="predicted"/>
<dbReference type="OrthoDB" id="267979at2"/>
<dbReference type="GO" id="GO:0016740">
    <property type="term" value="F:transferase activity"/>
    <property type="evidence" value="ECO:0007669"/>
    <property type="project" value="UniProtKB-KW"/>
</dbReference>
<organism evidence="1 2">
    <name type="scientific">Candidatus Sulfotelmatobacter kueseliae</name>
    <dbReference type="NCBI Taxonomy" id="2042962"/>
    <lineage>
        <taxon>Bacteria</taxon>
        <taxon>Pseudomonadati</taxon>
        <taxon>Acidobacteriota</taxon>
        <taxon>Terriglobia</taxon>
        <taxon>Terriglobales</taxon>
        <taxon>Candidatus Korobacteraceae</taxon>
        <taxon>Candidatus Sulfotelmatobacter</taxon>
    </lineage>
</organism>
<protein>
    <submittedName>
        <fullName evidence="1">Cytidyltransferase-related protein</fullName>
    </submittedName>
</protein>
<accession>A0A2U3KM18</accession>
<evidence type="ECO:0000313" key="1">
    <source>
        <dbReference type="EMBL" id="SPF40699.1"/>
    </source>
</evidence>
<dbReference type="InterPro" id="IPR036554">
    <property type="entry name" value="GHMP_kinase_C_sf"/>
</dbReference>
<dbReference type="Proteomes" id="UP000238701">
    <property type="component" value="Unassembled WGS sequence"/>
</dbReference>
<gene>
    <name evidence="1" type="ORF">SBA1_320029</name>
</gene>
<dbReference type="Gene3D" id="3.30.230.120">
    <property type="match status" value="1"/>
</dbReference>